<dbReference type="Gene3D" id="2.30.30.100">
    <property type="match status" value="3"/>
</dbReference>
<dbReference type="PANTHER" id="PTHR46580">
    <property type="entry name" value="SENSOR KINASE-RELATED"/>
    <property type="match status" value="1"/>
</dbReference>
<organism evidence="3 4">
    <name type="scientific">Adineta ricciae</name>
    <name type="common">Rotifer</name>
    <dbReference type="NCBI Taxonomy" id="249248"/>
    <lineage>
        <taxon>Eukaryota</taxon>
        <taxon>Metazoa</taxon>
        <taxon>Spiralia</taxon>
        <taxon>Gnathifera</taxon>
        <taxon>Rotifera</taxon>
        <taxon>Eurotatoria</taxon>
        <taxon>Bdelloidea</taxon>
        <taxon>Adinetida</taxon>
        <taxon>Adinetidae</taxon>
        <taxon>Adineta</taxon>
    </lineage>
</organism>
<evidence type="ECO:0000313" key="2">
    <source>
        <dbReference type="EMBL" id="CAF1501646.1"/>
    </source>
</evidence>
<dbReference type="EMBL" id="CAJNOR010005682">
    <property type="protein sequence ID" value="CAF1572439.1"/>
    <property type="molecule type" value="Genomic_DNA"/>
</dbReference>
<dbReference type="OrthoDB" id="10060888at2759"/>
<accession>A0A815YM85</accession>
<keyword evidence="1" id="KW-0732">Signal</keyword>
<keyword evidence="4" id="KW-1185">Reference proteome</keyword>
<evidence type="ECO:0000313" key="4">
    <source>
        <dbReference type="Proteomes" id="UP000663828"/>
    </source>
</evidence>
<reference evidence="3" key="1">
    <citation type="submission" date="2021-02" db="EMBL/GenBank/DDBJ databases">
        <authorList>
            <person name="Nowell W R."/>
        </authorList>
    </citation>
    <scope>NUCLEOTIDE SEQUENCE</scope>
</reference>
<dbReference type="PANTHER" id="PTHR46580:SF4">
    <property type="entry name" value="ATP_GTP-BINDING PROTEIN"/>
    <property type="match status" value="1"/>
</dbReference>
<proteinExistence type="predicted"/>
<dbReference type="EMBL" id="CAJNOJ010000638">
    <property type="protein sequence ID" value="CAF1501646.1"/>
    <property type="molecule type" value="Genomic_DNA"/>
</dbReference>
<feature type="non-terminal residue" evidence="3">
    <location>
        <position position="1"/>
    </location>
</feature>
<dbReference type="Proteomes" id="UP000663852">
    <property type="component" value="Unassembled WGS sequence"/>
</dbReference>
<dbReference type="AlphaFoldDB" id="A0A815YM85"/>
<dbReference type="InterPro" id="IPR013517">
    <property type="entry name" value="FG-GAP"/>
</dbReference>
<evidence type="ECO:0000313" key="3">
    <source>
        <dbReference type="EMBL" id="CAF1572439.1"/>
    </source>
</evidence>
<protein>
    <recommendedName>
        <fullName evidence="5">VCBS repeat-containing protein</fullName>
    </recommendedName>
</protein>
<name>A0A815YM85_ADIRI</name>
<dbReference type="InterPro" id="IPR028994">
    <property type="entry name" value="Integrin_alpha_N"/>
</dbReference>
<dbReference type="Pfam" id="PF13517">
    <property type="entry name" value="FG-GAP_3"/>
    <property type="match status" value="2"/>
</dbReference>
<dbReference type="SUPFAM" id="SSF69318">
    <property type="entry name" value="Integrin alpha N-terminal domain"/>
    <property type="match status" value="1"/>
</dbReference>
<dbReference type="Proteomes" id="UP000663828">
    <property type="component" value="Unassembled WGS sequence"/>
</dbReference>
<evidence type="ECO:0000256" key="1">
    <source>
        <dbReference type="ARBA" id="ARBA00022729"/>
    </source>
</evidence>
<comment type="caution">
    <text evidence="3">The sequence shown here is derived from an EMBL/GenBank/DDBJ whole genome shotgun (WGS) entry which is preliminary data.</text>
</comment>
<gene>
    <name evidence="2" type="ORF">EDS130_LOCUS42667</name>
    <name evidence="3" type="ORF">XAT740_LOCUS44613</name>
</gene>
<evidence type="ECO:0008006" key="5">
    <source>
        <dbReference type="Google" id="ProtNLM"/>
    </source>
</evidence>
<sequence>YGDGTFATQIKYVTGSSARFTAITDLNNDKQLDLIVINLGEGTLVTMFGCSNLVFRKQTKLLTGNNSRSRAFVIDDFNNDNHIDVIVANSGTDNIGVFLGYGNFSFTNQKTYSTGLNSSPYSIAAGDFNNDTRLDVVTANFHSDSIAVFLGYAGGSFRNRTTYSTGSSSSPYSVSVGYFNNDTYLDIIVANYNNNKVGVFLGHGDGIFDIVMLYSMPYGSHPSSLVITDFNRNGKIDFAVINNGTDSLSIYLQTC</sequence>